<dbReference type="InterPro" id="IPR052032">
    <property type="entry name" value="ATP-dep_AA_Ligase"/>
</dbReference>
<evidence type="ECO:0000313" key="7">
    <source>
        <dbReference type="Proteomes" id="UP000722336"/>
    </source>
</evidence>
<dbReference type="RefSeq" id="WP_218444573.1">
    <property type="nucleotide sequence ID" value="NZ_JAGSPA010000001.1"/>
</dbReference>
<keyword evidence="2 4" id="KW-0547">Nucleotide-binding</keyword>
<feature type="domain" description="ATP-grasp" evidence="5">
    <location>
        <begin position="119"/>
        <end position="300"/>
    </location>
</feature>
<proteinExistence type="predicted"/>
<reference evidence="6 7" key="1">
    <citation type="submission" date="2021-04" db="EMBL/GenBank/DDBJ databases">
        <authorList>
            <person name="Pira H."/>
            <person name="Risdian C."/>
            <person name="Wink J."/>
        </authorList>
    </citation>
    <scope>NUCLEOTIDE SEQUENCE [LARGE SCALE GENOMIC DNA]</scope>
    <source>
        <strain evidence="6 7">WHA3</strain>
    </source>
</reference>
<evidence type="ECO:0000313" key="6">
    <source>
        <dbReference type="EMBL" id="MBV7256127.1"/>
    </source>
</evidence>
<dbReference type="EMBL" id="JAGSPA010000001">
    <property type="protein sequence ID" value="MBV7256127.1"/>
    <property type="molecule type" value="Genomic_DNA"/>
</dbReference>
<dbReference type="Proteomes" id="UP000722336">
    <property type="component" value="Unassembled WGS sequence"/>
</dbReference>
<comment type="caution">
    <text evidence="6">The sequence shown here is derived from an EMBL/GenBank/DDBJ whole genome shotgun (WGS) entry which is preliminary data.</text>
</comment>
<evidence type="ECO:0000256" key="1">
    <source>
        <dbReference type="ARBA" id="ARBA00022598"/>
    </source>
</evidence>
<evidence type="ECO:0000256" key="3">
    <source>
        <dbReference type="ARBA" id="ARBA00022840"/>
    </source>
</evidence>
<sequence>MGKAVLITGARAAAALDMARDFTTAGWDVHLADSVPVRMARWSSVPATHHLYPAPRQEGTAFQACIERLVDAHHIDLIVPTCEEVFHLAAPALTEAIGDRLFAPDVGMLAKLHDKLQFAQAAAEWGLTSPESHVIDSAEDLERFATNSRDWVFKPRMSRFGEQTLVAPEARALELVNPQGWMAQKYVRGEEACVHAVAHNGELVACSSYSSRWRLNGGASFVFEPLDEARHEQLLEVAKTLIERGALHGQFGFDVIFDESGRPNLLECNPRATSGVHLLVGDGQLARSIGLGEPTPETPPETCYLGLAMVLFGLPQAFANGRLCEWRETWQKGRDVLSRSSDRKPILGALIDAGLFALTGFKHGMSTNAATTYDIEWNGEEFA</sequence>
<name>A0ABS6SE51_9SPHN</name>
<evidence type="ECO:0000259" key="5">
    <source>
        <dbReference type="PROSITE" id="PS50975"/>
    </source>
</evidence>
<dbReference type="InterPro" id="IPR003806">
    <property type="entry name" value="ATP-grasp_PylC-type"/>
</dbReference>
<dbReference type="Pfam" id="PF02655">
    <property type="entry name" value="ATP-grasp_3"/>
    <property type="match status" value="1"/>
</dbReference>
<dbReference type="PANTHER" id="PTHR43585:SF2">
    <property type="entry name" value="ATP-GRASP ENZYME FSQD"/>
    <property type="match status" value="1"/>
</dbReference>
<evidence type="ECO:0000256" key="4">
    <source>
        <dbReference type="PROSITE-ProRule" id="PRU00409"/>
    </source>
</evidence>
<protein>
    <submittedName>
        <fullName evidence="6">ATP-grasp domain-containing protein</fullName>
    </submittedName>
</protein>
<keyword evidence="3 4" id="KW-0067">ATP-binding</keyword>
<dbReference type="PROSITE" id="PS50975">
    <property type="entry name" value="ATP_GRASP"/>
    <property type="match status" value="1"/>
</dbReference>
<organism evidence="6 7">
    <name type="scientific">Pacificimonas pallii</name>
    <dbReference type="NCBI Taxonomy" id="2827236"/>
    <lineage>
        <taxon>Bacteria</taxon>
        <taxon>Pseudomonadati</taxon>
        <taxon>Pseudomonadota</taxon>
        <taxon>Alphaproteobacteria</taxon>
        <taxon>Sphingomonadales</taxon>
        <taxon>Sphingosinicellaceae</taxon>
        <taxon>Pacificimonas</taxon>
    </lineage>
</organism>
<gene>
    <name evidence="6" type="ORF">KCG44_04945</name>
</gene>
<dbReference type="InterPro" id="IPR011761">
    <property type="entry name" value="ATP-grasp"/>
</dbReference>
<accession>A0ABS6SE51</accession>
<keyword evidence="7" id="KW-1185">Reference proteome</keyword>
<evidence type="ECO:0000256" key="2">
    <source>
        <dbReference type="ARBA" id="ARBA00022741"/>
    </source>
</evidence>
<keyword evidence="1" id="KW-0436">Ligase</keyword>
<dbReference type="PANTHER" id="PTHR43585">
    <property type="entry name" value="FUMIPYRROLE BIOSYNTHESIS PROTEIN C"/>
    <property type="match status" value="1"/>
</dbReference>